<feature type="region of interest" description="Disordered" evidence="1">
    <location>
        <begin position="689"/>
        <end position="732"/>
    </location>
</feature>
<evidence type="ECO:0000256" key="1">
    <source>
        <dbReference type="SAM" id="MobiDB-lite"/>
    </source>
</evidence>
<feature type="region of interest" description="Disordered" evidence="1">
    <location>
        <begin position="56"/>
        <end position="93"/>
    </location>
</feature>
<organism evidence="2 3">
    <name type="scientific">Pisum sativum</name>
    <name type="common">Garden pea</name>
    <name type="synonym">Lathyrus oleraceus</name>
    <dbReference type="NCBI Taxonomy" id="3888"/>
    <lineage>
        <taxon>Eukaryota</taxon>
        <taxon>Viridiplantae</taxon>
        <taxon>Streptophyta</taxon>
        <taxon>Embryophyta</taxon>
        <taxon>Tracheophyta</taxon>
        <taxon>Spermatophyta</taxon>
        <taxon>Magnoliopsida</taxon>
        <taxon>eudicotyledons</taxon>
        <taxon>Gunneridae</taxon>
        <taxon>Pentapetalae</taxon>
        <taxon>rosids</taxon>
        <taxon>fabids</taxon>
        <taxon>Fabales</taxon>
        <taxon>Fabaceae</taxon>
        <taxon>Papilionoideae</taxon>
        <taxon>50 kb inversion clade</taxon>
        <taxon>NPAAA clade</taxon>
        <taxon>Hologalegina</taxon>
        <taxon>IRL clade</taxon>
        <taxon>Fabeae</taxon>
        <taxon>Lathyrus</taxon>
    </lineage>
</organism>
<dbReference type="EMBL" id="JAMSHJ010000001">
    <property type="protein sequence ID" value="KAI5445082.1"/>
    <property type="molecule type" value="Genomic_DNA"/>
</dbReference>
<dbReference type="PANTHER" id="PTHR32010">
    <property type="entry name" value="PHOTOSYSTEM II STABILITY/ASSEMBLY FACTOR HCF136, CHLOROPLASTIC"/>
    <property type="match status" value="1"/>
</dbReference>
<accession>A0A9D5GXZ7</accession>
<protein>
    <submittedName>
        <fullName evidence="2">Uncharacterized protein</fullName>
    </submittedName>
</protein>
<gene>
    <name evidence="2" type="ORF">KIW84_013366</name>
</gene>
<feature type="region of interest" description="Disordered" evidence="1">
    <location>
        <begin position="218"/>
        <end position="280"/>
    </location>
</feature>
<evidence type="ECO:0000313" key="2">
    <source>
        <dbReference type="EMBL" id="KAI5445082.1"/>
    </source>
</evidence>
<feature type="compositionally biased region" description="Basic and acidic residues" evidence="1">
    <location>
        <begin position="706"/>
        <end position="716"/>
    </location>
</feature>
<comment type="caution">
    <text evidence="2">The sequence shown here is derived from an EMBL/GenBank/DDBJ whole genome shotgun (WGS) entry which is preliminary data.</text>
</comment>
<dbReference type="PANTHER" id="PTHR32010:SF18">
    <property type="entry name" value="DUF789 FAMILY PROTEIN"/>
    <property type="match status" value="1"/>
</dbReference>
<dbReference type="AlphaFoldDB" id="A0A9D5GXZ7"/>
<keyword evidence="3" id="KW-1185">Reference proteome</keyword>
<proteinExistence type="predicted"/>
<reference evidence="2 3" key="1">
    <citation type="journal article" date="2022" name="Nat. Genet.">
        <title>Improved pea reference genome and pan-genome highlight genomic features and evolutionary characteristics.</title>
        <authorList>
            <person name="Yang T."/>
            <person name="Liu R."/>
            <person name="Luo Y."/>
            <person name="Hu S."/>
            <person name="Wang D."/>
            <person name="Wang C."/>
            <person name="Pandey M.K."/>
            <person name="Ge S."/>
            <person name="Xu Q."/>
            <person name="Li N."/>
            <person name="Li G."/>
            <person name="Huang Y."/>
            <person name="Saxena R.K."/>
            <person name="Ji Y."/>
            <person name="Li M."/>
            <person name="Yan X."/>
            <person name="He Y."/>
            <person name="Liu Y."/>
            <person name="Wang X."/>
            <person name="Xiang C."/>
            <person name="Varshney R.K."/>
            <person name="Ding H."/>
            <person name="Gao S."/>
            <person name="Zong X."/>
        </authorList>
    </citation>
    <scope>NUCLEOTIDE SEQUENCE [LARGE SCALE GENOMIC DNA]</scope>
    <source>
        <strain evidence="2 3">cv. Zhongwan 6</strain>
    </source>
</reference>
<feature type="region of interest" description="Disordered" evidence="1">
    <location>
        <begin position="442"/>
        <end position="473"/>
    </location>
</feature>
<name>A0A9D5GXZ7_PEA</name>
<feature type="compositionally biased region" description="Low complexity" evidence="1">
    <location>
        <begin position="218"/>
        <end position="238"/>
    </location>
</feature>
<evidence type="ECO:0000313" key="3">
    <source>
        <dbReference type="Proteomes" id="UP001058974"/>
    </source>
</evidence>
<dbReference type="InterPro" id="IPR008507">
    <property type="entry name" value="DUF789"/>
</dbReference>
<feature type="compositionally biased region" description="Polar residues" evidence="1">
    <location>
        <begin position="72"/>
        <end position="86"/>
    </location>
</feature>
<feature type="compositionally biased region" description="Basic residues" evidence="1">
    <location>
        <begin position="252"/>
        <end position="264"/>
    </location>
</feature>
<dbReference type="Gramene" id="Psat01G0336600-T1">
    <property type="protein sequence ID" value="KAI5445082.1"/>
    <property type="gene ID" value="KIW84_013366"/>
</dbReference>
<sequence>MILFYEVYEVYEVDGIYKKENLVSEAKSEEDLRLRTPGGLVAIYYVRIYKERKMHCAPQPKGNDSPKVSEAGKNSKSTTYPQQDKVTSLEVAKHSQGSSVSKINSDSRCAILTFLSVEPDGTWRILAVPVQCLNHINLASGINMDGLQLLFPPPAPLNRSKNDQCKGSRRQVPLSAYTAKSYERSFTGSNNVRRRCQNKVANKACKLKELPADSCAQSSVVSSSPSLSPHSSASVISSDKWMSNTNEDKSLKKASKKRARKKQIKNQSSESGSNDREVRPEEYGCVSLTSETCSSNDVDTTVPEFSSSDDRFIKIDCDRNEMNDKVNVMDAPKHCDPRIEETLMSKAESKSQLHDRETKDTQEVELCGFNDIQDTLVLDAVSIGSKSDESVHGGHIGKQSNKASCGDEYLLGQGLTNGFRSNSEHEETRNGGQNCIVNDKRVQHKRTMSKSSSFNKFAGIGGLNGRTGKENSHSVWQKVQKNSSSECGGGGGDLKKVSTPSSQFISTTEKDTSAIKNCNSVGANVVSGGEVKKQAKNKGGRKSKGKTTDLVLKKGPCNYSRKGSNYNRTVLNDNVKGSIQPNDSSNISSQDINQQGTIMEFQTSGVKQESSEPVESDIQNISQETKNESIDIQSQVSCSDEQSQVSCNLLDDQVGQTLKEVSSADYNAQNHSSGSSQWKWIPVGKKDTGITKSESEYSDEPTSKNSELENSLKPKTDSFSQNQDSSPNNITCIGGQIEGKNHKLDEKISGRLVEHGDKHEVANHMIYECENQYMFNESYRIAQAVNDTFRVQLACEVVHKATGGPVAEFERLLHFCSPVICRSLDSLSCLMCSQNYSVGSSLCRHEIPEVPLGCLWEWYEKHGSYGLEIRAWDYENPKTFGGVDHFPFRAYFVPSLSAIQLFKNRENRCVKSNASFPNCKVSEDSFTTPINDGSNPYTDSTSSGDLELLFEYFECEQPQQRRPLYERIQELIRGNVPIQSKTYGDATKLDSIILQDLHPRSWYSVAWYPIYRIPDGNFRASFLTYHSLGHLVRRSSNSDSPTLDSCVVSPVVGLQSYNAQGECWFQLNHSASASEMLGINPSIFLKERLRTLEETASLMARAVVNKGNQVSTNRHPDYEFFLSRRRY</sequence>
<feature type="compositionally biased region" description="Polar residues" evidence="1">
    <location>
        <begin position="717"/>
        <end position="731"/>
    </location>
</feature>
<dbReference type="Pfam" id="PF05623">
    <property type="entry name" value="DUF789"/>
    <property type="match status" value="1"/>
</dbReference>
<dbReference type="Proteomes" id="UP001058974">
    <property type="component" value="Chromosome 1"/>
</dbReference>